<dbReference type="Proteomes" id="UP000063434">
    <property type="component" value="Unassembled WGS sequence"/>
</dbReference>
<accession>A0A125QHC2</accession>
<evidence type="ECO:0000313" key="2">
    <source>
        <dbReference type="Proteomes" id="UP000063434"/>
    </source>
</evidence>
<dbReference type="PATRIC" id="fig|294.195.peg.319"/>
<name>A0A125QHC2_PSEFL</name>
<evidence type="ECO:0000313" key="1">
    <source>
        <dbReference type="EMBL" id="KWV84042.1"/>
    </source>
</evidence>
<dbReference type="EMBL" id="LCYC01000004">
    <property type="protein sequence ID" value="KWV84042.1"/>
    <property type="molecule type" value="Genomic_DNA"/>
</dbReference>
<gene>
    <name evidence="1" type="ORF">PFL603g_00299</name>
</gene>
<protein>
    <submittedName>
        <fullName evidence="1">Uncharacterized protein</fullName>
    </submittedName>
</protein>
<proteinExistence type="predicted"/>
<sequence>MHKQVREEVSFIKGRIIVRGKLHRHLEANYWQSLA</sequence>
<reference evidence="1 2" key="1">
    <citation type="submission" date="2015-05" db="EMBL/GenBank/DDBJ databases">
        <title>A genomic and transcriptomic approach to investigate the blue pigment phenotype in Pseudomonas fluorescens.</title>
        <authorList>
            <person name="Andreani N.A."/>
            <person name="Cardazzo B."/>
        </authorList>
    </citation>
    <scope>NUCLEOTIDE SEQUENCE [LARGE SCALE GENOMIC DNA]</scope>
    <source>
        <strain evidence="1 2">Ps_40</strain>
    </source>
</reference>
<comment type="caution">
    <text evidence="1">The sequence shown here is derived from an EMBL/GenBank/DDBJ whole genome shotgun (WGS) entry which is preliminary data.</text>
</comment>
<dbReference type="AlphaFoldDB" id="A0A125QHC2"/>
<organism evidence="1 2">
    <name type="scientific">Pseudomonas fluorescens</name>
    <dbReference type="NCBI Taxonomy" id="294"/>
    <lineage>
        <taxon>Bacteria</taxon>
        <taxon>Pseudomonadati</taxon>
        <taxon>Pseudomonadota</taxon>
        <taxon>Gammaproteobacteria</taxon>
        <taxon>Pseudomonadales</taxon>
        <taxon>Pseudomonadaceae</taxon>
        <taxon>Pseudomonas</taxon>
    </lineage>
</organism>